<evidence type="ECO:0000313" key="1">
    <source>
        <dbReference type="EMBL" id="GAA1583717.1"/>
    </source>
</evidence>
<dbReference type="EMBL" id="BAAAOS010000027">
    <property type="protein sequence ID" value="GAA1583717.1"/>
    <property type="molecule type" value="Genomic_DNA"/>
</dbReference>
<evidence type="ECO:0008006" key="3">
    <source>
        <dbReference type="Google" id="ProtNLM"/>
    </source>
</evidence>
<dbReference type="InterPro" id="IPR015943">
    <property type="entry name" value="WD40/YVTN_repeat-like_dom_sf"/>
</dbReference>
<accession>A0ABN2DSY7</accession>
<evidence type="ECO:0000313" key="2">
    <source>
        <dbReference type="Proteomes" id="UP001500393"/>
    </source>
</evidence>
<name>A0ABN2DSY7_9ACTN</name>
<sequence>MAGVGHGEWWWRAGPAIYTGDMTSPRLRIGIALLASALTATLASPAGAAGPGWFWNPPQCDTVYGDGSVTITKSDGAELAPTKGELQPVTYAKVAALDEPNTLIAIGRQSIQRSSDAGCSWQQIDKSPDDLATYDVVPGAGDSAYIYSVNDQPIHRVRGNRVSTVAGPVAGSGLSAFAAVPGMLRVVAGDGQIYDSPDDGSTWRRTGVPAARDLFVYQAVIDPRDPGHIVVGVMSDGVYTTFDSGRTWHHSEPVTRVNAFSLAISPADPRVVWMEGYDRDEAARYIWRSDDGGLKFRPVVDASRATLYNGNRMWASPVDPDLLYFSYGTSFANYGADLYRFRLSTDELTKQHNNHDGIPSLAFNPADPTILYLGLAEER</sequence>
<keyword evidence="2" id="KW-1185">Reference proteome</keyword>
<reference evidence="1 2" key="1">
    <citation type="journal article" date="2019" name="Int. J. Syst. Evol. Microbiol.">
        <title>The Global Catalogue of Microorganisms (GCM) 10K type strain sequencing project: providing services to taxonomists for standard genome sequencing and annotation.</title>
        <authorList>
            <consortium name="The Broad Institute Genomics Platform"/>
            <consortium name="The Broad Institute Genome Sequencing Center for Infectious Disease"/>
            <person name="Wu L."/>
            <person name="Ma J."/>
        </authorList>
    </citation>
    <scope>NUCLEOTIDE SEQUENCE [LARGE SCALE GENOMIC DNA]</scope>
    <source>
        <strain evidence="1 2">JCM 14969</strain>
    </source>
</reference>
<comment type="caution">
    <text evidence="1">The sequence shown here is derived from an EMBL/GenBank/DDBJ whole genome shotgun (WGS) entry which is preliminary data.</text>
</comment>
<organism evidence="1 2">
    <name type="scientific">Kribbella sancticallisti</name>
    <dbReference type="NCBI Taxonomy" id="460087"/>
    <lineage>
        <taxon>Bacteria</taxon>
        <taxon>Bacillati</taxon>
        <taxon>Actinomycetota</taxon>
        <taxon>Actinomycetes</taxon>
        <taxon>Propionibacteriales</taxon>
        <taxon>Kribbellaceae</taxon>
        <taxon>Kribbella</taxon>
    </lineage>
</organism>
<dbReference type="Proteomes" id="UP001500393">
    <property type="component" value="Unassembled WGS sequence"/>
</dbReference>
<dbReference type="Gene3D" id="2.130.10.10">
    <property type="entry name" value="YVTN repeat-like/Quinoprotein amine dehydrogenase"/>
    <property type="match status" value="1"/>
</dbReference>
<dbReference type="SUPFAM" id="SSF110296">
    <property type="entry name" value="Oligoxyloglucan reducing end-specific cellobiohydrolase"/>
    <property type="match status" value="2"/>
</dbReference>
<protein>
    <recommendedName>
        <fullName evidence="3">Sortilin N-terminal domain-containing protein</fullName>
    </recommendedName>
</protein>
<proteinExistence type="predicted"/>
<dbReference type="CDD" id="cd15482">
    <property type="entry name" value="Sialidase_non-viral"/>
    <property type="match status" value="1"/>
</dbReference>
<gene>
    <name evidence="1" type="ORF">GCM10009789_41830</name>
</gene>